<organism evidence="2">
    <name type="scientific">Gibberella zeae</name>
    <name type="common">Wheat head blight fungus</name>
    <name type="synonym">Fusarium graminearum</name>
    <dbReference type="NCBI Taxonomy" id="5518"/>
    <lineage>
        <taxon>Eukaryota</taxon>
        <taxon>Fungi</taxon>
        <taxon>Dikarya</taxon>
        <taxon>Ascomycota</taxon>
        <taxon>Pezizomycotina</taxon>
        <taxon>Sordariomycetes</taxon>
        <taxon>Hypocreomycetidae</taxon>
        <taxon>Hypocreales</taxon>
        <taxon>Nectriaceae</taxon>
        <taxon>Fusarium</taxon>
    </lineage>
</organism>
<keyword evidence="1" id="KW-0472">Membrane</keyword>
<feature type="transmembrane region" description="Helical" evidence="1">
    <location>
        <begin position="152"/>
        <end position="172"/>
    </location>
</feature>
<proteinExistence type="predicted"/>
<protein>
    <recommendedName>
        <fullName evidence="3">DUF2306 domain-containing protein</fullName>
    </recommendedName>
</protein>
<dbReference type="AlphaFoldDB" id="A0A4E9EIH6"/>
<feature type="transmembrane region" description="Helical" evidence="1">
    <location>
        <begin position="30"/>
        <end position="50"/>
    </location>
</feature>
<keyword evidence="1" id="KW-1133">Transmembrane helix</keyword>
<evidence type="ECO:0008006" key="3">
    <source>
        <dbReference type="Google" id="ProtNLM"/>
    </source>
</evidence>
<evidence type="ECO:0000313" key="2">
    <source>
        <dbReference type="EMBL" id="VIO62572.1"/>
    </source>
</evidence>
<reference evidence="2" key="1">
    <citation type="submission" date="2019-04" db="EMBL/GenBank/DDBJ databases">
        <authorList>
            <person name="Melise S."/>
            <person name="Noan J."/>
            <person name="Okalmin O."/>
        </authorList>
    </citation>
    <scope>NUCLEOTIDE SEQUENCE</scope>
    <source>
        <strain evidence="2">FN9</strain>
    </source>
</reference>
<keyword evidence="1" id="KW-0812">Transmembrane</keyword>
<gene>
    <name evidence="2" type="ORF">FUG_LOCUS477511</name>
</gene>
<feature type="transmembrane region" description="Helical" evidence="1">
    <location>
        <begin position="90"/>
        <end position="112"/>
    </location>
</feature>
<sequence>MTTNTAQASPSPTRLQRISRILGFTKGYNFVLWLLFGGAFLAFTLSRFIYLDFDGHLCPSEPPTGRIYGSRGAVPGECYYYRHGIGKAGIIMHLAGILPAAVLVVLQFIPAIRHQALLVHRINGYVVLLLSVVGIIGVFMIARYAFGGTLEMQTVTGFASIIFVACMVLAYINIKRLQLEQHRAWMLRGWIIVSVWVNVACKRGDRLTHPKAGHIITTRAISAIMAQITSHANPYSTVTPCAVLDSMFYHNKPAVEALYPGCVGFYTGETPDQRVITEGIPGERPEAIAARLNSAFGASAWLALLVHVIAAEMYLRLTPAEAERLRKVSYRRQMEAGMSDPGNSGLTVQRLGDAEPWVPLDDGEVVCDETTSSRHTSGSHEILHDKF</sequence>
<name>A0A4E9EIH6_GIBZA</name>
<evidence type="ECO:0000256" key="1">
    <source>
        <dbReference type="SAM" id="Phobius"/>
    </source>
</evidence>
<dbReference type="Pfam" id="PF10067">
    <property type="entry name" value="DUF2306"/>
    <property type="match status" value="1"/>
</dbReference>
<feature type="transmembrane region" description="Helical" evidence="1">
    <location>
        <begin position="124"/>
        <end position="146"/>
    </location>
</feature>
<accession>A0A4E9EIH6</accession>
<dbReference type="InterPro" id="IPR018750">
    <property type="entry name" value="DUF2306_membrane"/>
</dbReference>
<dbReference type="EMBL" id="CAAKMV010000163">
    <property type="protein sequence ID" value="VIO62572.1"/>
    <property type="molecule type" value="Genomic_DNA"/>
</dbReference>